<dbReference type="RefSeq" id="WP_073615142.1">
    <property type="nucleotide sequence ID" value="NZ_FRFE01000021.1"/>
</dbReference>
<dbReference type="PROSITE" id="PS00409">
    <property type="entry name" value="PROKAR_NTER_METHYL"/>
    <property type="match status" value="1"/>
</dbReference>
<feature type="transmembrane region" description="Helical" evidence="1">
    <location>
        <begin position="20"/>
        <end position="43"/>
    </location>
</feature>
<dbReference type="Proteomes" id="UP000184603">
    <property type="component" value="Unassembled WGS sequence"/>
</dbReference>
<dbReference type="OrthoDB" id="5432078at2"/>
<dbReference type="STRING" id="1121416.SAMN02745220_03689"/>
<dbReference type="EMBL" id="FRFE01000021">
    <property type="protein sequence ID" value="SHO50888.1"/>
    <property type="molecule type" value="Genomic_DNA"/>
</dbReference>
<protein>
    <submittedName>
        <fullName evidence="2">N-terminal methylation motif-containing protein</fullName>
    </submittedName>
</protein>
<keyword evidence="3" id="KW-1185">Reference proteome</keyword>
<sequence>MGFANGITPDRTIDGHDRGFTLLELIIVLMLIGLFMVVSIPALRNTLIDDPLKSTGRRLVGYIDGIRELAIREQKGYLIYIDIDGNSLRYLPESEAGKDDIEEPEKNLFSPTGDARLRSVWQKSDGSAGGGVFELWISGQGYLEKTVIHLEDDAGETLSLVVYPFLPGIEIRDGVYEPVQDDQ</sequence>
<proteinExistence type="predicted"/>
<dbReference type="InterPro" id="IPR045584">
    <property type="entry name" value="Pilin-like"/>
</dbReference>
<reference evidence="2 3" key="1">
    <citation type="submission" date="2016-12" db="EMBL/GenBank/DDBJ databases">
        <authorList>
            <person name="Song W.-J."/>
            <person name="Kurnit D.M."/>
        </authorList>
    </citation>
    <scope>NUCLEOTIDE SEQUENCE [LARGE SCALE GENOMIC DNA]</scope>
    <source>
        <strain evidence="2 3">DSM 18488</strain>
    </source>
</reference>
<evidence type="ECO:0000256" key="1">
    <source>
        <dbReference type="SAM" id="Phobius"/>
    </source>
</evidence>
<dbReference type="NCBIfam" id="TIGR02532">
    <property type="entry name" value="IV_pilin_GFxxxE"/>
    <property type="match status" value="1"/>
</dbReference>
<keyword evidence="1" id="KW-0472">Membrane</keyword>
<dbReference type="Pfam" id="PF07963">
    <property type="entry name" value="N_methyl"/>
    <property type="match status" value="1"/>
</dbReference>
<dbReference type="SUPFAM" id="SSF54523">
    <property type="entry name" value="Pili subunits"/>
    <property type="match status" value="1"/>
</dbReference>
<gene>
    <name evidence="2" type="ORF">SAMN02745220_03689</name>
</gene>
<name>A0A1M7YEF9_9BACT</name>
<evidence type="ECO:0000313" key="3">
    <source>
        <dbReference type="Proteomes" id="UP000184603"/>
    </source>
</evidence>
<dbReference type="InterPro" id="IPR012902">
    <property type="entry name" value="N_methyl_site"/>
</dbReference>
<accession>A0A1M7YEF9</accession>
<organism evidence="2 3">
    <name type="scientific">Desulfopila aestuarii DSM 18488</name>
    <dbReference type="NCBI Taxonomy" id="1121416"/>
    <lineage>
        <taxon>Bacteria</taxon>
        <taxon>Pseudomonadati</taxon>
        <taxon>Thermodesulfobacteriota</taxon>
        <taxon>Desulfobulbia</taxon>
        <taxon>Desulfobulbales</taxon>
        <taxon>Desulfocapsaceae</taxon>
        <taxon>Desulfopila</taxon>
    </lineage>
</organism>
<evidence type="ECO:0000313" key="2">
    <source>
        <dbReference type="EMBL" id="SHO50888.1"/>
    </source>
</evidence>
<dbReference type="AlphaFoldDB" id="A0A1M7YEF9"/>
<keyword evidence="1" id="KW-1133">Transmembrane helix</keyword>
<keyword evidence="1" id="KW-0812">Transmembrane</keyword>